<dbReference type="PANTHER" id="PTHR30273:SF2">
    <property type="entry name" value="PROTEIN FECR"/>
    <property type="match status" value="1"/>
</dbReference>
<evidence type="ECO:0000313" key="7">
    <source>
        <dbReference type="Proteomes" id="UP000503144"/>
    </source>
</evidence>
<dbReference type="AlphaFoldDB" id="A0AAE6ZIP6"/>
<accession>A0AAE6ZIP6</accession>
<evidence type="ECO:0000256" key="1">
    <source>
        <dbReference type="SAM" id="Phobius"/>
    </source>
</evidence>
<evidence type="ECO:0000259" key="3">
    <source>
        <dbReference type="Pfam" id="PF16344"/>
    </source>
</evidence>
<dbReference type="PANTHER" id="PTHR30273">
    <property type="entry name" value="PERIPLASMIC SIGNAL SENSOR AND SIGMA FACTOR ACTIVATOR FECR-RELATED"/>
    <property type="match status" value="1"/>
</dbReference>
<gene>
    <name evidence="5" type="ORF">HF324_21295</name>
    <name evidence="4" type="ORF">HF329_21405</name>
</gene>
<feature type="domain" description="Protein FecR C-terminal" evidence="3">
    <location>
        <begin position="255"/>
        <end position="322"/>
    </location>
</feature>
<feature type="domain" description="FecR protein" evidence="2">
    <location>
        <begin position="127"/>
        <end position="210"/>
    </location>
</feature>
<keyword evidence="7" id="KW-1185">Reference proteome</keyword>
<sequence length="325" mass="36682">MEKETINWLRLVKYLNNPQDTALEQEVRQWTAASPENEATFLQVQQLWQLSPDLKILEQLDTAAAIARLQDALPEEEIIHQLPARRYRWFRAAAIAVPVIAAAAWWSYHSAGTISYKEKATLAAIDSLFLPDQSRIYLDKNSRIRYPESMQKNRTVIMEQGTAFFNVATQTATPFIVQIGKSSITVLGTTFNIRMEEQRIGVTVKTGKIKFASGHTNAKETILSAGEGIRFDPATGDVEQFNAINSNADAWITHELVFVDAPLSEVCKKVEALYQVKINLRGKIPVKKLNATFKNNKLEEVLEVLQATYPITVVHRNREITITGR</sequence>
<organism evidence="4 6">
    <name type="scientific">Chitinophaga oryzae</name>
    <dbReference type="NCBI Taxonomy" id="2725414"/>
    <lineage>
        <taxon>Bacteria</taxon>
        <taxon>Pseudomonadati</taxon>
        <taxon>Bacteroidota</taxon>
        <taxon>Chitinophagia</taxon>
        <taxon>Chitinophagales</taxon>
        <taxon>Chitinophagaceae</taxon>
        <taxon>Chitinophaga</taxon>
    </lineage>
</organism>
<feature type="transmembrane region" description="Helical" evidence="1">
    <location>
        <begin position="89"/>
        <end position="108"/>
    </location>
</feature>
<dbReference type="Gene3D" id="3.55.50.30">
    <property type="match status" value="1"/>
</dbReference>
<reference evidence="4" key="2">
    <citation type="submission" date="2020-09" db="EMBL/GenBank/DDBJ databases">
        <authorList>
            <person name="Kittiwongwattana C."/>
        </authorList>
    </citation>
    <scope>NUCLEOTIDE SEQUENCE</scope>
    <source>
        <strain evidence="4">1310</strain>
    </source>
</reference>
<dbReference type="GO" id="GO:0016989">
    <property type="term" value="F:sigma factor antagonist activity"/>
    <property type="evidence" value="ECO:0007669"/>
    <property type="project" value="TreeGrafter"/>
</dbReference>
<dbReference type="InterPro" id="IPR012373">
    <property type="entry name" value="Ferrdict_sens_TM"/>
</dbReference>
<dbReference type="Proteomes" id="UP000502421">
    <property type="component" value="Chromosome"/>
</dbReference>
<dbReference type="Pfam" id="PF16344">
    <property type="entry name" value="FecR_C"/>
    <property type="match status" value="1"/>
</dbReference>
<evidence type="ECO:0000259" key="2">
    <source>
        <dbReference type="Pfam" id="PF04773"/>
    </source>
</evidence>
<dbReference type="Proteomes" id="UP000503144">
    <property type="component" value="Chromosome"/>
</dbReference>
<reference evidence="6" key="1">
    <citation type="submission" date="2020-04" db="EMBL/GenBank/DDBJ databases">
        <authorList>
            <person name="Kittiwongwattana C."/>
        </authorList>
    </citation>
    <scope>NUCLEOTIDE SEQUENCE [LARGE SCALE GENOMIC DNA]</scope>
    <source>
        <strain evidence="5">1303</strain>
        <strain evidence="6">1310</strain>
    </source>
</reference>
<dbReference type="InterPro" id="IPR006860">
    <property type="entry name" value="FecR"/>
</dbReference>
<evidence type="ECO:0000313" key="5">
    <source>
        <dbReference type="EMBL" id="QJB40255.1"/>
    </source>
</evidence>
<name>A0AAE6ZIP6_9BACT</name>
<evidence type="ECO:0000313" key="4">
    <source>
        <dbReference type="EMBL" id="QJB33731.1"/>
    </source>
</evidence>
<dbReference type="KEGG" id="coy:HF329_21405"/>
<dbReference type="RefSeq" id="WP_168807141.1">
    <property type="nucleotide sequence ID" value="NZ_CP051204.2"/>
</dbReference>
<dbReference type="InterPro" id="IPR032508">
    <property type="entry name" value="FecR_C"/>
</dbReference>
<dbReference type="Gene3D" id="2.60.120.1440">
    <property type="match status" value="1"/>
</dbReference>
<proteinExistence type="predicted"/>
<protein>
    <submittedName>
        <fullName evidence="4">FecR domain-containing protein</fullName>
    </submittedName>
</protein>
<evidence type="ECO:0000313" key="6">
    <source>
        <dbReference type="Proteomes" id="UP000502421"/>
    </source>
</evidence>
<keyword evidence="1" id="KW-0812">Transmembrane</keyword>
<keyword evidence="1" id="KW-0472">Membrane</keyword>
<dbReference type="EMBL" id="CP051205">
    <property type="protein sequence ID" value="QJB33731.1"/>
    <property type="molecule type" value="Genomic_DNA"/>
</dbReference>
<keyword evidence="1" id="KW-1133">Transmembrane helix</keyword>
<dbReference type="EMBL" id="CP051204">
    <property type="protein sequence ID" value="QJB40255.1"/>
    <property type="molecule type" value="Genomic_DNA"/>
</dbReference>
<dbReference type="Pfam" id="PF04773">
    <property type="entry name" value="FecR"/>
    <property type="match status" value="1"/>
</dbReference>
<dbReference type="PIRSF" id="PIRSF018266">
    <property type="entry name" value="FecR"/>
    <property type="match status" value="1"/>
</dbReference>